<dbReference type="RefSeq" id="WP_084575404.1">
    <property type="nucleotide sequence ID" value="NZ_CP155572.1"/>
</dbReference>
<organism evidence="2 3">
    <name type="scientific">Sporomusa malonica</name>
    <dbReference type="NCBI Taxonomy" id="112901"/>
    <lineage>
        <taxon>Bacteria</taxon>
        <taxon>Bacillati</taxon>
        <taxon>Bacillota</taxon>
        <taxon>Negativicutes</taxon>
        <taxon>Selenomonadales</taxon>
        <taxon>Sporomusaceae</taxon>
        <taxon>Sporomusa</taxon>
    </lineage>
</organism>
<feature type="transmembrane region" description="Helical" evidence="1">
    <location>
        <begin position="33"/>
        <end position="52"/>
    </location>
</feature>
<dbReference type="EMBL" id="FWXI01000006">
    <property type="protein sequence ID" value="SMC65554.1"/>
    <property type="molecule type" value="Genomic_DNA"/>
</dbReference>
<feature type="transmembrane region" description="Helical" evidence="1">
    <location>
        <begin position="7"/>
        <end position="27"/>
    </location>
</feature>
<accession>A0A1W2AY59</accession>
<dbReference type="STRING" id="112901.SAMN04488500_106203"/>
<evidence type="ECO:0000256" key="1">
    <source>
        <dbReference type="SAM" id="Phobius"/>
    </source>
</evidence>
<evidence type="ECO:0000313" key="3">
    <source>
        <dbReference type="Proteomes" id="UP000192738"/>
    </source>
</evidence>
<dbReference type="Proteomes" id="UP000192738">
    <property type="component" value="Unassembled WGS sequence"/>
</dbReference>
<dbReference type="OrthoDB" id="1683321at2"/>
<keyword evidence="1" id="KW-0472">Membrane</keyword>
<dbReference type="AlphaFoldDB" id="A0A1W2AY59"/>
<name>A0A1W2AY59_9FIRM</name>
<evidence type="ECO:0000313" key="2">
    <source>
        <dbReference type="EMBL" id="SMC65554.1"/>
    </source>
</evidence>
<keyword evidence="3" id="KW-1185">Reference proteome</keyword>
<keyword evidence="1" id="KW-1133">Transmembrane helix</keyword>
<sequence length="106" mass="11629">MTLKLRVGLYMALIAGMLTLLVGVMSSVTPTVILYRALVSVVLFAILGYTSGQFAERYLREKLDETAPAGKPIDVISLDEHGDELPASEFKPLNPESFENITLTQK</sequence>
<proteinExistence type="predicted"/>
<protein>
    <submittedName>
        <fullName evidence="2">Uncharacterized protein</fullName>
    </submittedName>
</protein>
<gene>
    <name evidence="2" type="ORF">SAMN04488500_106203</name>
</gene>
<reference evidence="2 3" key="1">
    <citation type="submission" date="2017-04" db="EMBL/GenBank/DDBJ databases">
        <authorList>
            <person name="Afonso C.L."/>
            <person name="Miller P.J."/>
            <person name="Scott M.A."/>
            <person name="Spackman E."/>
            <person name="Goraichik I."/>
            <person name="Dimitrov K.M."/>
            <person name="Suarez D.L."/>
            <person name="Swayne D.E."/>
        </authorList>
    </citation>
    <scope>NUCLEOTIDE SEQUENCE [LARGE SCALE GENOMIC DNA]</scope>
    <source>
        <strain evidence="2 3">DSM 5090</strain>
    </source>
</reference>
<keyword evidence="1" id="KW-0812">Transmembrane</keyword>